<proteinExistence type="predicted"/>
<reference evidence="1 2" key="1">
    <citation type="submission" date="2016-08" db="EMBL/GenBank/DDBJ databases">
        <title>Complete genome sequence of Spiroplasma helicoides TABS-2 (DSM 22551).</title>
        <authorList>
            <person name="Shen W.-Y."/>
            <person name="Lo W.-S."/>
            <person name="Lai Y.-C."/>
            <person name="Kuo C.-H."/>
        </authorList>
    </citation>
    <scope>NUCLEOTIDE SEQUENCE [LARGE SCALE GENOMIC DNA]</scope>
    <source>
        <strain evidence="1 2">TABS-2</strain>
    </source>
</reference>
<dbReference type="PROSITE" id="PS51257">
    <property type="entry name" value="PROKAR_LIPOPROTEIN"/>
    <property type="match status" value="1"/>
</dbReference>
<dbReference type="OrthoDB" id="388278at2"/>
<evidence type="ECO:0000313" key="1">
    <source>
        <dbReference type="EMBL" id="AOG60530.1"/>
    </source>
</evidence>
<evidence type="ECO:0000313" key="2">
    <source>
        <dbReference type="Proteomes" id="UP000094378"/>
    </source>
</evidence>
<dbReference type="RefSeq" id="WP_069116547.1">
    <property type="nucleotide sequence ID" value="NZ_CP017015.1"/>
</dbReference>
<dbReference type="KEGG" id="shj:SHELI_v1c05790"/>
<sequence length="793" mass="89065">MKKLLYLLSSISFITQTLVSVVACNKGNEKVEENNGVYDPKTPDFSIDPNLTNMQNQMKTGAEVISRIIIASRHENLNYNMNEILSSYLTPYTSEMNMPSSYNYKGRNINLGELINRYKNLLVPSMEKINLGVHSGIYSSYIMGMYDDSFYQSFIDKGYFEDGFNETGDSGFNKLGEGQLNEMGILMGMNKNLSLSEDENRRNLAWGIQDNGALSNYLLSKGFDGGYPGGSNGTNTPYLPANRKGDNGGTNGAGYLYYNSILASGKSKVNDFEEFKNKLIKDKIKDTNYDSADILNGDYSSSVDGINFNYTGALMTMKAGILNLKGYINKFATLKDSVSESDYGADSLLTFANYMTPMLSKPTAYTDVTIQGAVSSLLYNSQEAINIIQDEKNSKSLQDFLTTNGFNENILKDKINIRPAIGIRDLLSPTPESVSVQNFYKKNDSTDNKDIVDNPLENLNKVATFLNEIASFQSNLSENLKKEFVDKFFKTENTPFGKSYQLIINPKVEGLIDLGGLTQSGWEECMGSDGSKAADLLKLISKAYEGLAKEDTQKTINVTVEKYKNKVLSDLNRTEKNTLLENLGYNVAEKKYKDNSFLKNYYSLLSDTSISGVNELNNLFEFLKKGVDDSIAPVHERATQYINNKEYWKTSDIKIDATDPTEVNGKMEFTLEYNGVGDSDSNADQQTKKVNVPQNFNPYQTIVDNQKDFANLTDLKSKIDLSKKSGEILGKEQLNMSDEQIMKYDGLAENYQNVNHKYKVVWKNVSNDVENPYWIIVDIKSYNKNGEEFFNIY</sequence>
<dbReference type="AlphaFoldDB" id="A0A1B3SKT5"/>
<evidence type="ECO:0008006" key="3">
    <source>
        <dbReference type="Google" id="ProtNLM"/>
    </source>
</evidence>
<accession>A0A1B3SKT5</accession>
<protein>
    <recommendedName>
        <fullName evidence="3">Lipoprotein</fullName>
    </recommendedName>
</protein>
<keyword evidence="2" id="KW-1185">Reference proteome</keyword>
<dbReference type="EMBL" id="CP017015">
    <property type="protein sequence ID" value="AOG60530.1"/>
    <property type="molecule type" value="Genomic_DNA"/>
</dbReference>
<dbReference type="Proteomes" id="UP000094378">
    <property type="component" value="Chromosome"/>
</dbReference>
<gene>
    <name evidence="1" type="ORF">SHELI_v1c05790</name>
</gene>
<organism evidence="1 2">
    <name type="scientific">Spiroplasma helicoides</name>
    <dbReference type="NCBI Taxonomy" id="216938"/>
    <lineage>
        <taxon>Bacteria</taxon>
        <taxon>Bacillati</taxon>
        <taxon>Mycoplasmatota</taxon>
        <taxon>Mollicutes</taxon>
        <taxon>Entomoplasmatales</taxon>
        <taxon>Spiroplasmataceae</taxon>
        <taxon>Spiroplasma</taxon>
    </lineage>
</organism>
<name>A0A1B3SKT5_9MOLU</name>